<dbReference type="InterPro" id="IPR051175">
    <property type="entry name" value="CLK_kinases"/>
</dbReference>
<accession>A0A0D2KQC1</accession>
<keyword evidence="9" id="KW-1185">Reference proteome</keyword>
<evidence type="ECO:0000256" key="4">
    <source>
        <dbReference type="ARBA" id="ARBA00022777"/>
    </source>
</evidence>
<feature type="region of interest" description="Disordered" evidence="6">
    <location>
        <begin position="223"/>
        <end position="252"/>
    </location>
</feature>
<dbReference type="SUPFAM" id="SSF56112">
    <property type="entry name" value="Protein kinase-like (PK-like)"/>
    <property type="match status" value="1"/>
</dbReference>
<evidence type="ECO:0000256" key="3">
    <source>
        <dbReference type="ARBA" id="ARBA00022741"/>
    </source>
</evidence>
<evidence type="ECO:0000256" key="5">
    <source>
        <dbReference type="ARBA" id="ARBA00022840"/>
    </source>
</evidence>
<organism evidence="8 9">
    <name type="scientific">Monoraphidium neglectum</name>
    <dbReference type="NCBI Taxonomy" id="145388"/>
    <lineage>
        <taxon>Eukaryota</taxon>
        <taxon>Viridiplantae</taxon>
        <taxon>Chlorophyta</taxon>
        <taxon>core chlorophytes</taxon>
        <taxon>Chlorophyceae</taxon>
        <taxon>CS clade</taxon>
        <taxon>Sphaeropleales</taxon>
        <taxon>Selenastraceae</taxon>
        <taxon>Monoraphidium</taxon>
    </lineage>
</organism>
<dbReference type="OrthoDB" id="5979581at2759"/>
<keyword evidence="1" id="KW-0723">Serine/threonine-protein kinase</keyword>
<dbReference type="GO" id="GO:0005634">
    <property type="term" value="C:nucleus"/>
    <property type="evidence" value="ECO:0007669"/>
    <property type="project" value="TreeGrafter"/>
</dbReference>
<reference evidence="8 9" key="1">
    <citation type="journal article" date="2013" name="BMC Genomics">
        <title>Reconstruction of the lipid metabolism for the microalga Monoraphidium neglectum from its genome sequence reveals characteristics suitable for biofuel production.</title>
        <authorList>
            <person name="Bogen C."/>
            <person name="Al-Dilaimi A."/>
            <person name="Albersmeier A."/>
            <person name="Wichmann J."/>
            <person name="Grundmann M."/>
            <person name="Rupp O."/>
            <person name="Lauersen K.J."/>
            <person name="Blifernez-Klassen O."/>
            <person name="Kalinowski J."/>
            <person name="Goesmann A."/>
            <person name="Mussgnug J.H."/>
            <person name="Kruse O."/>
        </authorList>
    </citation>
    <scope>NUCLEOTIDE SEQUENCE [LARGE SCALE GENOMIC DNA]</scope>
    <source>
        <strain evidence="8 9">SAG 48.87</strain>
    </source>
</reference>
<evidence type="ECO:0000313" key="8">
    <source>
        <dbReference type="EMBL" id="KIY97808.1"/>
    </source>
</evidence>
<feature type="region of interest" description="Disordered" evidence="6">
    <location>
        <begin position="122"/>
        <end position="147"/>
    </location>
</feature>
<dbReference type="KEGG" id="mng:MNEG_10154"/>
<feature type="domain" description="Protein kinase" evidence="7">
    <location>
        <begin position="26"/>
        <end position="279"/>
    </location>
</feature>
<dbReference type="Gene3D" id="3.30.200.20">
    <property type="entry name" value="Phosphorylase Kinase, domain 1"/>
    <property type="match status" value="1"/>
</dbReference>
<dbReference type="STRING" id="145388.A0A0D2KQC1"/>
<keyword evidence="5" id="KW-0067">ATP-binding</keyword>
<protein>
    <recommendedName>
        <fullName evidence="7">Protein kinase domain-containing protein</fullName>
    </recommendedName>
</protein>
<sequence>MEDEYEVLCGQQPLLAVPQRSADGRFDVLRVLGGGSAAQVYEAVDMHSGEAVALKILAPDHAAPGSCGVAAGALAAAAEFDSYQALGATAHGDPGSCAADLASAAAHGIPFAYQHGVLTVSHPNTQASASPPRQPVSDPACPAPMHAAPRHDATAAAAAALGNRRYPYLSLQLLGPDLFTLMERGAFDASQAGRDRLAEVGRSMVTALEFIHDRGHVHGDLKPENIVAPRPMSPSSPLPPAGPPPATRPGAALDRQLPASFYLVDFGGMSRIDAAGARM</sequence>
<dbReference type="EMBL" id="KK102421">
    <property type="protein sequence ID" value="KIY97808.1"/>
    <property type="molecule type" value="Genomic_DNA"/>
</dbReference>
<proteinExistence type="predicted"/>
<dbReference type="PROSITE" id="PS50011">
    <property type="entry name" value="PROTEIN_KINASE_DOM"/>
    <property type="match status" value="1"/>
</dbReference>
<dbReference type="PANTHER" id="PTHR45646:SF11">
    <property type="entry name" value="SERINE_THREONINE-PROTEIN KINASE DOA"/>
    <property type="match status" value="1"/>
</dbReference>
<feature type="compositionally biased region" description="Polar residues" evidence="6">
    <location>
        <begin position="122"/>
        <end position="131"/>
    </location>
</feature>
<dbReference type="GO" id="GO:0004674">
    <property type="term" value="F:protein serine/threonine kinase activity"/>
    <property type="evidence" value="ECO:0007669"/>
    <property type="project" value="UniProtKB-KW"/>
</dbReference>
<evidence type="ECO:0000256" key="2">
    <source>
        <dbReference type="ARBA" id="ARBA00022679"/>
    </source>
</evidence>
<dbReference type="InterPro" id="IPR000719">
    <property type="entry name" value="Prot_kinase_dom"/>
</dbReference>
<keyword evidence="3" id="KW-0547">Nucleotide-binding</keyword>
<evidence type="ECO:0000256" key="1">
    <source>
        <dbReference type="ARBA" id="ARBA00022527"/>
    </source>
</evidence>
<dbReference type="GO" id="GO:0005524">
    <property type="term" value="F:ATP binding"/>
    <property type="evidence" value="ECO:0007669"/>
    <property type="project" value="UniProtKB-KW"/>
</dbReference>
<dbReference type="GeneID" id="25727288"/>
<dbReference type="PANTHER" id="PTHR45646">
    <property type="entry name" value="SERINE/THREONINE-PROTEIN KINASE DOA-RELATED"/>
    <property type="match status" value="1"/>
</dbReference>
<dbReference type="AlphaFoldDB" id="A0A0D2KQC1"/>
<evidence type="ECO:0000256" key="6">
    <source>
        <dbReference type="SAM" id="MobiDB-lite"/>
    </source>
</evidence>
<gene>
    <name evidence="8" type="ORF">MNEG_10154</name>
</gene>
<keyword evidence="2" id="KW-0808">Transferase</keyword>
<dbReference type="RefSeq" id="XP_013896828.1">
    <property type="nucleotide sequence ID" value="XM_014041374.1"/>
</dbReference>
<name>A0A0D2KQC1_9CHLO</name>
<evidence type="ECO:0000259" key="7">
    <source>
        <dbReference type="PROSITE" id="PS50011"/>
    </source>
</evidence>
<dbReference type="Proteomes" id="UP000054498">
    <property type="component" value="Unassembled WGS sequence"/>
</dbReference>
<feature type="compositionally biased region" description="Pro residues" evidence="6">
    <location>
        <begin position="231"/>
        <end position="247"/>
    </location>
</feature>
<dbReference type="Gene3D" id="1.10.510.10">
    <property type="entry name" value="Transferase(Phosphotransferase) domain 1"/>
    <property type="match status" value="1"/>
</dbReference>
<evidence type="ECO:0000313" key="9">
    <source>
        <dbReference type="Proteomes" id="UP000054498"/>
    </source>
</evidence>
<dbReference type="InterPro" id="IPR011009">
    <property type="entry name" value="Kinase-like_dom_sf"/>
</dbReference>
<keyword evidence="4" id="KW-0418">Kinase</keyword>